<evidence type="ECO:0000256" key="2">
    <source>
        <dbReference type="ARBA" id="ARBA00010059"/>
    </source>
</evidence>
<feature type="compositionally biased region" description="Acidic residues" evidence="5">
    <location>
        <begin position="399"/>
        <end position="430"/>
    </location>
</feature>
<dbReference type="AlphaFoldDB" id="A0AAV7RWR8"/>
<dbReference type="SUPFAM" id="SSF47396">
    <property type="entry name" value="Transcription factor IIA (TFIIA), alpha-helical domain"/>
    <property type="match status" value="1"/>
</dbReference>
<dbReference type="CDD" id="cd07976">
    <property type="entry name" value="TFIIA_alpha_beta_like"/>
    <property type="match status" value="1"/>
</dbReference>
<accession>A0AAV7RWR8</accession>
<dbReference type="EMBL" id="JANPWB010000009">
    <property type="protein sequence ID" value="KAJ1156961.1"/>
    <property type="molecule type" value="Genomic_DNA"/>
</dbReference>
<evidence type="ECO:0000256" key="3">
    <source>
        <dbReference type="ARBA" id="ARBA00023163"/>
    </source>
</evidence>
<dbReference type="InterPro" id="IPR004855">
    <property type="entry name" value="TFIIA_asu/bsu"/>
</dbReference>
<evidence type="ECO:0000256" key="1">
    <source>
        <dbReference type="ARBA" id="ARBA00004123"/>
    </source>
</evidence>
<feature type="region of interest" description="Disordered" evidence="5">
    <location>
        <begin position="241"/>
        <end position="277"/>
    </location>
</feature>
<organism evidence="6 7">
    <name type="scientific">Pleurodeles waltl</name>
    <name type="common">Iberian ribbed newt</name>
    <dbReference type="NCBI Taxonomy" id="8319"/>
    <lineage>
        <taxon>Eukaryota</taxon>
        <taxon>Metazoa</taxon>
        <taxon>Chordata</taxon>
        <taxon>Craniata</taxon>
        <taxon>Vertebrata</taxon>
        <taxon>Euteleostomi</taxon>
        <taxon>Amphibia</taxon>
        <taxon>Batrachia</taxon>
        <taxon>Caudata</taxon>
        <taxon>Salamandroidea</taxon>
        <taxon>Salamandridae</taxon>
        <taxon>Pleurodelinae</taxon>
        <taxon>Pleurodeles</taxon>
    </lineage>
</organism>
<feature type="compositionally biased region" description="Low complexity" evidence="5">
    <location>
        <begin position="388"/>
        <end position="398"/>
    </location>
</feature>
<proteinExistence type="inferred from homology"/>
<dbReference type="PANTHER" id="PTHR12694">
    <property type="entry name" value="TRANSCRIPTION INITIATION FACTOR IIA SUBUNIT 1"/>
    <property type="match status" value="1"/>
</dbReference>
<protein>
    <recommendedName>
        <fullName evidence="8">TFIIA-alpha and beta-like factor</fullName>
    </recommendedName>
</protein>
<dbReference type="Pfam" id="PF03153">
    <property type="entry name" value="TFIIA"/>
    <property type="match status" value="1"/>
</dbReference>
<evidence type="ECO:0000313" key="6">
    <source>
        <dbReference type="EMBL" id="KAJ1156961.1"/>
    </source>
</evidence>
<comment type="similarity">
    <text evidence="2">Belongs to the TFIIA subunit 1 family.</text>
</comment>
<dbReference type="SMART" id="SM01371">
    <property type="entry name" value="TFIIA"/>
    <property type="match status" value="1"/>
</dbReference>
<feature type="region of interest" description="Disordered" evidence="5">
    <location>
        <begin position="379"/>
        <end position="432"/>
    </location>
</feature>
<name>A0AAV7RWR8_PLEWA</name>
<evidence type="ECO:0000256" key="5">
    <source>
        <dbReference type="SAM" id="MobiDB-lite"/>
    </source>
</evidence>
<dbReference type="Gene3D" id="1.10.287.100">
    <property type="match status" value="1"/>
</dbReference>
<dbReference type="GO" id="GO:0005672">
    <property type="term" value="C:transcription factor TFIIA complex"/>
    <property type="evidence" value="ECO:0007669"/>
    <property type="project" value="InterPro"/>
</dbReference>
<comment type="subcellular location">
    <subcellularLocation>
        <location evidence="1">Nucleus</location>
    </subcellularLocation>
</comment>
<keyword evidence="3" id="KW-0804">Transcription</keyword>
<reference evidence="6" key="1">
    <citation type="journal article" date="2022" name="bioRxiv">
        <title>Sequencing and chromosome-scale assembly of the giantPleurodeles waltlgenome.</title>
        <authorList>
            <person name="Brown T."/>
            <person name="Elewa A."/>
            <person name="Iarovenko S."/>
            <person name="Subramanian E."/>
            <person name="Araus A.J."/>
            <person name="Petzold A."/>
            <person name="Susuki M."/>
            <person name="Suzuki K.-i.T."/>
            <person name="Hayashi T."/>
            <person name="Toyoda A."/>
            <person name="Oliveira C."/>
            <person name="Osipova E."/>
            <person name="Leigh N.D."/>
            <person name="Simon A."/>
            <person name="Yun M.H."/>
        </authorList>
    </citation>
    <scope>NUCLEOTIDE SEQUENCE</scope>
    <source>
        <strain evidence="6">20211129_DDA</strain>
        <tissue evidence="6">Liver</tissue>
    </source>
</reference>
<evidence type="ECO:0000313" key="7">
    <source>
        <dbReference type="Proteomes" id="UP001066276"/>
    </source>
</evidence>
<sequence>MAHAVNGNPVPKLYRSIIEDVIENVREIFAEEGMDEQVLKDLRQLWESKVIQSKATEGFFRDNHSSTQFVLQLPQNLHQTLQTSTASLVIPAGRNVHNFSSAELRPSRSSTTFTLPPGISYPIHVPAGVTLQTASGHMYKVNVPVMVTQTPGGPRILQHQQLFQHLGASSFQTAVTQLNSTSELELRKLQQEERLHRLANDLQFQQQKDIVNDNNLGNSAVDQLMHQYAGIKQQNPKNVNLGKENGALEEPSLTNTHPALSKQPELSLGGEAEPERNGISNQCETIQGHLHEEHKEPDTHLPDNTAQLIVLNESGSLSRQIIPTLPGEEVPNVGGKTYDKNKFDIIQIDGAGDTSSDEEIGTVRDLEENEFLGIIDTEDLKALEEGDSVSNDDSTSNSSDDEDNQIDAIEEDPLNSGDDVSEQEVPDLFDTDNVIVCQYD</sequence>
<keyword evidence="4" id="KW-0539">Nucleus</keyword>
<evidence type="ECO:0000256" key="4">
    <source>
        <dbReference type="ARBA" id="ARBA00023242"/>
    </source>
</evidence>
<feature type="non-terminal residue" evidence="6">
    <location>
        <position position="440"/>
    </location>
</feature>
<dbReference type="FunFam" id="1.10.287.100:FF:000001">
    <property type="entry name" value="Transcription initiation factor IIA subunit"/>
    <property type="match status" value="1"/>
</dbReference>
<gene>
    <name evidence="6" type="ORF">NDU88_009677</name>
</gene>
<comment type="caution">
    <text evidence="6">The sequence shown here is derived from an EMBL/GenBank/DDBJ whole genome shotgun (WGS) entry which is preliminary data.</text>
</comment>
<dbReference type="GO" id="GO:0006367">
    <property type="term" value="P:transcription initiation at RNA polymerase II promoter"/>
    <property type="evidence" value="ECO:0007669"/>
    <property type="project" value="InterPro"/>
</dbReference>
<evidence type="ECO:0008006" key="8">
    <source>
        <dbReference type="Google" id="ProtNLM"/>
    </source>
</evidence>
<dbReference type="PANTHER" id="PTHR12694:SF9">
    <property type="entry name" value="TFIIA-ALPHA AND BETA-LIKE FACTOR"/>
    <property type="match status" value="1"/>
</dbReference>
<dbReference type="Proteomes" id="UP001066276">
    <property type="component" value="Chromosome 5"/>
</dbReference>
<keyword evidence="7" id="KW-1185">Reference proteome</keyword>